<evidence type="ECO:0000256" key="1">
    <source>
        <dbReference type="ARBA" id="ARBA00007316"/>
    </source>
</evidence>
<evidence type="ECO:0000256" key="10">
    <source>
        <dbReference type="SAM" id="Coils"/>
    </source>
</evidence>
<dbReference type="InterPro" id="IPR050445">
    <property type="entry name" value="Bact_polysacc_biosynth/exp"/>
</dbReference>
<keyword evidence="6" id="KW-0418">Kinase</keyword>
<comment type="similarity">
    <text evidence="2">Belongs to the etk/wzc family.</text>
</comment>
<evidence type="ECO:0000256" key="11">
    <source>
        <dbReference type="SAM" id="Phobius"/>
    </source>
</evidence>
<dbReference type="GO" id="GO:0042802">
    <property type="term" value="F:identical protein binding"/>
    <property type="evidence" value="ECO:0007669"/>
    <property type="project" value="UniProtKB-ARBA"/>
</dbReference>
<evidence type="ECO:0000256" key="4">
    <source>
        <dbReference type="ARBA" id="ARBA00022679"/>
    </source>
</evidence>
<feature type="domain" description="AAA" evidence="12">
    <location>
        <begin position="674"/>
        <end position="803"/>
    </location>
</feature>
<dbReference type="PANTHER" id="PTHR32309:SF13">
    <property type="entry name" value="FERRIC ENTEROBACTIN TRANSPORT PROTEIN FEPE"/>
    <property type="match status" value="1"/>
</dbReference>
<comment type="catalytic activity">
    <reaction evidence="9">
        <text>L-tyrosyl-[protein] + ATP = O-phospho-L-tyrosyl-[protein] + ADP + H(+)</text>
        <dbReference type="Rhea" id="RHEA:10596"/>
        <dbReference type="Rhea" id="RHEA-COMP:10136"/>
        <dbReference type="Rhea" id="RHEA-COMP:20101"/>
        <dbReference type="ChEBI" id="CHEBI:15378"/>
        <dbReference type="ChEBI" id="CHEBI:30616"/>
        <dbReference type="ChEBI" id="CHEBI:46858"/>
        <dbReference type="ChEBI" id="CHEBI:61978"/>
        <dbReference type="ChEBI" id="CHEBI:456216"/>
        <dbReference type="EC" id="2.7.10.2"/>
    </reaction>
</comment>
<dbReference type="InterPro" id="IPR027417">
    <property type="entry name" value="P-loop_NTPase"/>
</dbReference>
<keyword evidence="11" id="KW-1133">Transmembrane helix</keyword>
<organism evidence="13">
    <name type="scientific">Singulisphaera sp. Ch08</name>
    <dbReference type="NCBI Taxonomy" id="3120278"/>
    <lineage>
        <taxon>Bacteria</taxon>
        <taxon>Pseudomonadati</taxon>
        <taxon>Planctomycetota</taxon>
        <taxon>Planctomycetia</taxon>
        <taxon>Isosphaerales</taxon>
        <taxon>Isosphaeraceae</taxon>
        <taxon>Singulisphaera</taxon>
    </lineage>
</organism>
<evidence type="ECO:0000256" key="5">
    <source>
        <dbReference type="ARBA" id="ARBA00022741"/>
    </source>
</evidence>
<dbReference type="EMBL" id="CP155447">
    <property type="protein sequence ID" value="XBH07334.1"/>
    <property type="molecule type" value="Genomic_DNA"/>
</dbReference>
<evidence type="ECO:0000256" key="7">
    <source>
        <dbReference type="ARBA" id="ARBA00022840"/>
    </source>
</evidence>
<dbReference type="RefSeq" id="WP_406700171.1">
    <property type="nucleotide sequence ID" value="NZ_CP155447.1"/>
</dbReference>
<protein>
    <recommendedName>
        <fullName evidence="3">non-specific protein-tyrosine kinase</fullName>
        <ecNumber evidence="3">2.7.10.2</ecNumber>
    </recommendedName>
</protein>
<evidence type="ECO:0000256" key="9">
    <source>
        <dbReference type="ARBA" id="ARBA00051245"/>
    </source>
</evidence>
<dbReference type="SUPFAM" id="SSF52540">
    <property type="entry name" value="P-loop containing nucleoside triphosphate hydrolases"/>
    <property type="match status" value="1"/>
</dbReference>
<keyword evidence="7" id="KW-0067">ATP-binding</keyword>
<evidence type="ECO:0000256" key="3">
    <source>
        <dbReference type="ARBA" id="ARBA00011903"/>
    </source>
</evidence>
<dbReference type="NCBIfam" id="TIGR01007">
    <property type="entry name" value="eps_fam"/>
    <property type="match status" value="1"/>
</dbReference>
<name>A0AAU7CPS5_9BACT</name>
<evidence type="ECO:0000256" key="6">
    <source>
        <dbReference type="ARBA" id="ARBA00022777"/>
    </source>
</evidence>
<keyword evidence="11" id="KW-0472">Membrane</keyword>
<sequence>MQELTPPNRQDTENFRLIEDVFSHLGTIRRWWRLVALILVACIVPAVAYLARIKPVYHATTRLLIFQQGGKPLTVGSGDGGGLYSPSPGQSENVLATHGMIIRSPIIVERALAASSFKTLSPAGVISRLSVKVEDETARILDVVYQAESGTEAVEVVRAVVDSYDHFLEETYRKNSSEAIALITRARGEMGQELEVLERKYLEIRQKNPSYSAEEKGRSYYAQRIKVWEQTVNQAAIRVLQLRKQLELGRKLAGEGLGATAVAGALSLASGDTLLVPTLAGAADATHFYSEGVRDELETVENQRLTAERLLTYLRANHAAMHPAGTTDSEAVVRLFYADRVTADLKARLDEARSRVVELGRVYSGGSQVSDPAMAQARRRVRTLELRLGELWARQRPELIQRLKAATDSEEIHHAESELVVLEAKALALRERWNEVRGQELRELRLRQESLVKQHGPNHPDLVQLQAQIDKLVRAERMPIRGADGRMTALLRSIEGSLETAEGLRAEMQRRLEEERSAAKETETELLAEEKIRADLNRQWSLFDSISVQLKNAQLVGDYGHIAIRTLSPPTASLSRPQSGLILSFALMAGCVLGIGGALVADLVDARIHSPAELRRLMDLSVLGIIPRCVGSRNSSRARVGLISHESPQSIQAESYRSLRTSLQFDRRQKPHQVILVTSPYPGDGKTTTASNLAISLALAGRKVLLIDADLRNPSQHRVFDRSRERGLTLMLNGVLPFDQVVQPTSVPGLDLLTAGQEVRSPAELLASHGLSEHLEDIRRAYQVVIIDSSPLLVVTDPSILAAEVDGILLVTRASQTRRRDAMRVAELLKALGTPVLGAVLNGTTPEPCYYPYQSIG</sequence>
<dbReference type="GO" id="GO:0005886">
    <property type="term" value="C:plasma membrane"/>
    <property type="evidence" value="ECO:0007669"/>
    <property type="project" value="UniProtKB-ARBA"/>
</dbReference>
<keyword evidence="8" id="KW-0829">Tyrosine-protein kinase</keyword>
<gene>
    <name evidence="13" type="ORF">V5E97_15210</name>
</gene>
<keyword evidence="4 13" id="KW-0808">Transferase</keyword>
<proteinExistence type="inferred from homology"/>
<keyword evidence="10" id="KW-0175">Coiled coil</keyword>
<dbReference type="FunFam" id="3.40.50.300:FF:000527">
    <property type="entry name" value="Tyrosine-protein kinase etk"/>
    <property type="match status" value="1"/>
</dbReference>
<dbReference type="InterPro" id="IPR025669">
    <property type="entry name" value="AAA_dom"/>
</dbReference>
<keyword evidence="11" id="KW-0812">Transmembrane</keyword>
<feature type="transmembrane region" description="Helical" evidence="11">
    <location>
        <begin position="31"/>
        <end position="51"/>
    </location>
</feature>
<keyword evidence="5" id="KW-0547">Nucleotide-binding</keyword>
<feature type="coiled-coil region" evidence="10">
    <location>
        <begin position="491"/>
        <end position="539"/>
    </location>
</feature>
<evidence type="ECO:0000256" key="8">
    <source>
        <dbReference type="ARBA" id="ARBA00023137"/>
    </source>
</evidence>
<dbReference type="InterPro" id="IPR005702">
    <property type="entry name" value="Wzc-like_C"/>
</dbReference>
<evidence type="ECO:0000313" key="13">
    <source>
        <dbReference type="EMBL" id="XBH07334.1"/>
    </source>
</evidence>
<dbReference type="Pfam" id="PF13614">
    <property type="entry name" value="AAA_31"/>
    <property type="match status" value="1"/>
</dbReference>
<dbReference type="GO" id="GO:0004715">
    <property type="term" value="F:non-membrane spanning protein tyrosine kinase activity"/>
    <property type="evidence" value="ECO:0007669"/>
    <property type="project" value="UniProtKB-EC"/>
</dbReference>
<evidence type="ECO:0000259" key="12">
    <source>
        <dbReference type="Pfam" id="PF13614"/>
    </source>
</evidence>
<dbReference type="AlphaFoldDB" id="A0AAU7CPS5"/>
<comment type="similarity">
    <text evidence="1">Belongs to the CpsD/CapB family.</text>
</comment>
<reference evidence="13" key="1">
    <citation type="submission" date="2024-05" db="EMBL/GenBank/DDBJ databases">
        <title>Planctomycetes of the genus Singulisphaera possess chitinolytic capabilities.</title>
        <authorList>
            <person name="Ivanova A."/>
        </authorList>
    </citation>
    <scope>NUCLEOTIDE SEQUENCE</scope>
    <source>
        <strain evidence="13">Ch08T</strain>
    </source>
</reference>
<accession>A0AAU7CPS5</accession>
<dbReference type="EC" id="2.7.10.2" evidence="3"/>
<dbReference type="GO" id="GO:0005524">
    <property type="term" value="F:ATP binding"/>
    <property type="evidence" value="ECO:0007669"/>
    <property type="project" value="UniProtKB-KW"/>
</dbReference>
<dbReference type="CDD" id="cd05387">
    <property type="entry name" value="BY-kinase"/>
    <property type="match status" value="1"/>
</dbReference>
<dbReference type="Gene3D" id="3.40.50.300">
    <property type="entry name" value="P-loop containing nucleotide triphosphate hydrolases"/>
    <property type="match status" value="1"/>
</dbReference>
<evidence type="ECO:0000256" key="2">
    <source>
        <dbReference type="ARBA" id="ARBA00008883"/>
    </source>
</evidence>
<dbReference type="PANTHER" id="PTHR32309">
    <property type="entry name" value="TYROSINE-PROTEIN KINASE"/>
    <property type="match status" value="1"/>
</dbReference>